<sequence length="64" mass="7166">MKSRSARALNRLTSTLRWYFQRSPLTSRMFSPMKSANTSCSTSPRSKLLDCSLNTCSKCSGLDV</sequence>
<organism evidence="1 2">
    <name type="scientific">Phytophthora megakarya</name>
    <dbReference type="NCBI Taxonomy" id="4795"/>
    <lineage>
        <taxon>Eukaryota</taxon>
        <taxon>Sar</taxon>
        <taxon>Stramenopiles</taxon>
        <taxon>Oomycota</taxon>
        <taxon>Peronosporomycetes</taxon>
        <taxon>Peronosporales</taxon>
        <taxon>Peronosporaceae</taxon>
        <taxon>Phytophthora</taxon>
    </lineage>
</organism>
<comment type="caution">
    <text evidence="1">The sequence shown here is derived from an EMBL/GenBank/DDBJ whole genome shotgun (WGS) entry which is preliminary data.</text>
</comment>
<keyword evidence="2" id="KW-1185">Reference proteome</keyword>
<proteinExistence type="predicted"/>
<gene>
    <name evidence="1" type="ORF">PHMEG_00026461</name>
</gene>
<name>A0A225V9J3_9STRA</name>
<dbReference type="AlphaFoldDB" id="A0A225V9J3"/>
<evidence type="ECO:0000313" key="1">
    <source>
        <dbReference type="EMBL" id="OWZ02045.1"/>
    </source>
</evidence>
<dbReference type="Proteomes" id="UP000198211">
    <property type="component" value="Unassembled WGS sequence"/>
</dbReference>
<dbReference type="EMBL" id="NBNE01006432">
    <property type="protein sequence ID" value="OWZ02045.1"/>
    <property type="molecule type" value="Genomic_DNA"/>
</dbReference>
<protein>
    <submittedName>
        <fullName evidence="1">Uncharacterized protein</fullName>
    </submittedName>
</protein>
<accession>A0A225V9J3</accession>
<evidence type="ECO:0000313" key="2">
    <source>
        <dbReference type="Proteomes" id="UP000198211"/>
    </source>
</evidence>
<reference evidence="2" key="1">
    <citation type="submission" date="2017-03" db="EMBL/GenBank/DDBJ databases">
        <title>Phytopthora megakarya and P. palmivora, two closely related causual agents of cacao black pod achieved similar genome size and gene model numbers by different mechanisms.</title>
        <authorList>
            <person name="Ali S."/>
            <person name="Shao J."/>
            <person name="Larry D.J."/>
            <person name="Kronmiller B."/>
            <person name="Shen D."/>
            <person name="Strem M.D."/>
            <person name="Melnick R.L."/>
            <person name="Guiltinan M.J."/>
            <person name="Tyler B.M."/>
            <person name="Meinhardt L.W."/>
            <person name="Bailey B.A."/>
        </authorList>
    </citation>
    <scope>NUCLEOTIDE SEQUENCE [LARGE SCALE GENOMIC DNA]</scope>
    <source>
        <strain evidence="2">zdho120</strain>
    </source>
</reference>